<feature type="region of interest" description="Disordered" evidence="2">
    <location>
        <begin position="666"/>
        <end position="686"/>
    </location>
</feature>
<dbReference type="EMBL" id="MN228696">
    <property type="protein sequence ID" value="QEP29866.1"/>
    <property type="molecule type" value="Genomic_DNA"/>
</dbReference>
<reference evidence="4" key="1">
    <citation type="submission" date="2019-07" db="EMBL/GenBank/DDBJ databases">
        <authorList>
            <person name="Cubo M.T."/>
            <person name="Espuny M.D.R."/>
            <person name="Balsanelli E."/>
        </authorList>
    </citation>
    <scope>NUCLEOTIDE SEQUENCE [LARGE SCALE GENOMIC DNA]</scope>
</reference>
<feature type="coiled-coil region" evidence="1">
    <location>
        <begin position="603"/>
        <end position="637"/>
    </location>
</feature>
<feature type="region of interest" description="Disordered" evidence="2">
    <location>
        <begin position="423"/>
        <end position="445"/>
    </location>
</feature>
<evidence type="ECO:0000256" key="2">
    <source>
        <dbReference type="SAM" id="MobiDB-lite"/>
    </source>
</evidence>
<proteinExistence type="predicted"/>
<gene>
    <name evidence="3" type="ORF">Smphiort11_068</name>
</gene>
<feature type="region of interest" description="Disordered" evidence="2">
    <location>
        <begin position="319"/>
        <end position="341"/>
    </location>
</feature>
<feature type="region of interest" description="Disordered" evidence="2">
    <location>
        <begin position="240"/>
        <end position="260"/>
    </location>
</feature>
<dbReference type="Proteomes" id="UP000322838">
    <property type="component" value="Segment"/>
</dbReference>
<name>A0A5C2H2Z8_9CAUD</name>
<evidence type="ECO:0000313" key="3">
    <source>
        <dbReference type="EMBL" id="QEP29866.1"/>
    </source>
</evidence>
<feature type="compositionally biased region" description="Basic and acidic residues" evidence="2">
    <location>
        <begin position="423"/>
        <end position="437"/>
    </location>
</feature>
<keyword evidence="1" id="KW-0175">Coiled coil</keyword>
<evidence type="ECO:0000256" key="1">
    <source>
        <dbReference type="SAM" id="Coils"/>
    </source>
</evidence>
<organism evidence="3 4">
    <name type="scientific">Sinorhizobium phage ort11</name>
    <dbReference type="NCBI Taxonomy" id="2599764"/>
    <lineage>
        <taxon>Viruses</taxon>
        <taxon>Duplodnaviria</taxon>
        <taxon>Heunggongvirae</taxon>
        <taxon>Uroviricota</taxon>
        <taxon>Caudoviricetes</taxon>
        <taxon>Schitoviridae</taxon>
        <taxon>Huelvavirus</taxon>
        <taxon>Huelvavirus ort11</taxon>
    </lineage>
</organism>
<protein>
    <submittedName>
        <fullName evidence="3">Uncharacterized protein</fullName>
    </submittedName>
</protein>
<accession>A0A5C2H2Z8</accession>
<evidence type="ECO:0000313" key="4">
    <source>
        <dbReference type="Proteomes" id="UP000322838"/>
    </source>
</evidence>
<keyword evidence="4" id="KW-1185">Reference proteome</keyword>
<sequence>MAPLTWRNVDAPNFSGSASALQVSGQGFSNASRDLMASIEGFQEGRTQAASSQLMADILKNRSSAELSTALSNGILGSADPRYITPEALAFAADYQTSLLKNDLANRTLAARGAGGGRGGKGGRDDFVDVNNTGIRGYYDADGNITSSQVNGPESTVPAQTRVSELPSDIVSDVVAAADPSVTGMLPEFESEAGAPVTNITQVAPTLENAAALGSGSVPSVSTPAPVNDGTNPAVELMTSVRTPTPGPIRVGTPRGKDGFNQRNYELSVDAIQDRALAFSGDPSGAIESMVNNARYPLNGTTTNLLTLTDNTIKAAREGQVFREGQSEERKRNREETDELRGRGITEAARESVTPLIVGSATPDEAIARLDIEALGPEVYTRSVAEIREAEKNGAWADVTRPRTQTAPIPSAADIDFLAPAKEPEKQETKKEAEAKTEAVATGQEPASTTVAPVILDLKNNLSNVNARFAVDRSGNTTGTFDNNFLKAADDDSPTAAVVNRLIGKGGLLQGRSEDKVTDDINYYSKTYGVYPSVAALALADSVRSERVIGDFTPFTGESEEVQFDYSKVDRLLGSITDPATGNAANGESGTTIEQRMKRLRTSNEARTNANTLVQEAERLQLELERNQRLKATSRRNLDLTEATKKRDEAVSRAQQALDAVMRNGGAASTFRGNPAPPQRATDPVTVPAGTRAQIQEPVNGRSVLEVYRTLLDELGREPTNAEAQNMRERAEAIVRSRRVQSLLARSAGAN</sequence>